<evidence type="ECO:0000256" key="8">
    <source>
        <dbReference type="ARBA" id="ARBA00023136"/>
    </source>
</evidence>
<evidence type="ECO:0000256" key="6">
    <source>
        <dbReference type="ARBA" id="ARBA00023065"/>
    </source>
</evidence>
<evidence type="ECO:0000259" key="14">
    <source>
        <dbReference type="Pfam" id="PF07715"/>
    </source>
</evidence>
<dbReference type="OrthoDB" id="183532at2"/>
<keyword evidence="16" id="KW-1185">Reference proteome</keyword>
<dbReference type="GO" id="GO:0015344">
    <property type="term" value="F:siderophore uptake transmembrane transporter activity"/>
    <property type="evidence" value="ECO:0007669"/>
    <property type="project" value="TreeGrafter"/>
</dbReference>
<dbReference type="CDD" id="cd01347">
    <property type="entry name" value="ligand_gated_channel"/>
    <property type="match status" value="1"/>
</dbReference>
<gene>
    <name evidence="15" type="ordered locus">Selin_1923</name>
</gene>
<dbReference type="PANTHER" id="PTHR30069:SF53">
    <property type="entry name" value="COLICIN I RECEPTOR-RELATED"/>
    <property type="match status" value="1"/>
</dbReference>
<keyword evidence="2 10" id="KW-0813">Transport</keyword>
<comment type="similarity">
    <text evidence="10 11">Belongs to the TonB-dependent receptor family.</text>
</comment>
<feature type="chain" id="PRO_5003214248" evidence="12">
    <location>
        <begin position="28"/>
        <end position="781"/>
    </location>
</feature>
<protein>
    <submittedName>
        <fullName evidence="15">TonB-dependent receptor</fullName>
    </submittedName>
</protein>
<sequence>MRKGKELSRRLGFSAMAMLTASLVAQAAENAQELAPMVVTAAGFEQKITDAPASITVITREELMRRPYTTLIDAVRDVEGVDVGETSDKTGQRTISMRGMGSDYTLVLINGRRQSNHGDIYPNNFGGNQFNHIPPLDAIERIEIIRGPASTLYGADAMGGVINIITRKGMDTWSGSISHGRTYQTNDDFGNDITTDFNIMGPLIPGVLGMSVRGSMYNRLASNPEYAPVRDPAGELHTRGLGFGGGGKTVNNANESFGFSLDWTPDDRQRISFDYDTSKQVYDNTPTYNVATQSVSYPLGTLDGIDSIWRQQGGQVAPRVGYSTEQEFTRDQWSLAHEGQWDFGRSMVALSHIATNNKGRSMPFTVAERQLLQEMYDGTGAYAGMTEAERRALAEETFLPRPRRTLESSQYTLDARLDIPLYDMAGNHMLVVGGQVIDGELEDGVFGMEDNKTSAVQEHKMYSLFVEDNWSPVDPLTITGGARFDDHDMFGSQVSPRLYAVYALDSQWTIKGGVSTGYKTPKTTDLYDGIVGFGGQGTSPWAGNPDLEPETSVNTEVAVYWSHPDRHSFNFTYFQNDFKDKIARGEATQTCVATGGQRPCVNLGAYEQLGFDTYSQNINIDKVEIRGYEMAGRYQILHNLSLRANYTYTDSEQKSGANKGRPLNNTAEHMMNATLDWGVTQRLNLFLTMQAESDRYRGWDSDADKARYYKSYEVLHLGTSFKLSDAVTINARINNLLDEDFTSYQTSFTDNNDGTYNATFTDDYNNKDKARNFWVGVNVVF</sequence>
<evidence type="ECO:0000256" key="4">
    <source>
        <dbReference type="ARBA" id="ARBA00022692"/>
    </source>
</evidence>
<dbReference type="Gene3D" id="2.40.170.20">
    <property type="entry name" value="TonB-dependent receptor, beta-barrel domain"/>
    <property type="match status" value="1"/>
</dbReference>
<evidence type="ECO:0000256" key="7">
    <source>
        <dbReference type="ARBA" id="ARBA00023077"/>
    </source>
</evidence>
<dbReference type="Pfam" id="PF00593">
    <property type="entry name" value="TonB_dep_Rec_b-barrel"/>
    <property type="match status" value="1"/>
</dbReference>
<name>E6W224_DESIS</name>
<evidence type="ECO:0000256" key="10">
    <source>
        <dbReference type="PROSITE-ProRule" id="PRU01360"/>
    </source>
</evidence>
<keyword evidence="6" id="KW-0406">Ion transport</keyword>
<evidence type="ECO:0000256" key="9">
    <source>
        <dbReference type="ARBA" id="ARBA00023237"/>
    </source>
</evidence>
<dbReference type="HOGENOM" id="CLU_008287_18_2_0"/>
<dbReference type="InterPro" id="IPR000531">
    <property type="entry name" value="Beta-barrel_TonB"/>
</dbReference>
<keyword evidence="4 10" id="KW-0812">Transmembrane</keyword>
<dbReference type="STRING" id="653733.Selin_1923"/>
<dbReference type="RefSeq" id="WP_013506530.1">
    <property type="nucleotide sequence ID" value="NC_014836.1"/>
</dbReference>
<keyword evidence="15" id="KW-0675">Receptor</keyword>
<dbReference type="EMBL" id="CP002432">
    <property type="protein sequence ID" value="ADU66650.1"/>
    <property type="molecule type" value="Genomic_DNA"/>
</dbReference>
<dbReference type="AlphaFoldDB" id="E6W224"/>
<keyword evidence="9 10" id="KW-0998">Cell outer membrane</keyword>
<dbReference type="GO" id="GO:0009279">
    <property type="term" value="C:cell outer membrane"/>
    <property type="evidence" value="ECO:0007669"/>
    <property type="project" value="UniProtKB-SubCell"/>
</dbReference>
<dbReference type="SUPFAM" id="SSF56935">
    <property type="entry name" value="Porins"/>
    <property type="match status" value="1"/>
</dbReference>
<evidence type="ECO:0000256" key="3">
    <source>
        <dbReference type="ARBA" id="ARBA00022452"/>
    </source>
</evidence>
<dbReference type="InterPro" id="IPR036942">
    <property type="entry name" value="Beta-barrel_TonB_sf"/>
</dbReference>
<comment type="subcellular location">
    <subcellularLocation>
        <location evidence="1 10">Cell outer membrane</location>
        <topology evidence="1 10">Multi-pass membrane protein</topology>
    </subcellularLocation>
</comment>
<evidence type="ECO:0000256" key="1">
    <source>
        <dbReference type="ARBA" id="ARBA00004571"/>
    </source>
</evidence>
<dbReference type="FunCoup" id="E6W224">
    <property type="interactions" value="38"/>
</dbReference>
<evidence type="ECO:0000256" key="2">
    <source>
        <dbReference type="ARBA" id="ARBA00022448"/>
    </source>
</evidence>
<keyword evidence="5 12" id="KW-0732">Signal</keyword>
<dbReference type="Proteomes" id="UP000002572">
    <property type="component" value="Chromosome"/>
</dbReference>
<dbReference type="KEGG" id="din:Selin_1923"/>
<feature type="domain" description="TonB-dependent receptor-like beta-barrel" evidence="13">
    <location>
        <begin position="266"/>
        <end position="736"/>
    </location>
</feature>
<evidence type="ECO:0000256" key="11">
    <source>
        <dbReference type="RuleBase" id="RU003357"/>
    </source>
</evidence>
<evidence type="ECO:0000313" key="16">
    <source>
        <dbReference type="Proteomes" id="UP000002572"/>
    </source>
</evidence>
<dbReference type="PROSITE" id="PS52016">
    <property type="entry name" value="TONB_DEPENDENT_REC_3"/>
    <property type="match status" value="1"/>
</dbReference>
<keyword evidence="8 10" id="KW-0472">Membrane</keyword>
<dbReference type="InterPro" id="IPR037066">
    <property type="entry name" value="Plug_dom_sf"/>
</dbReference>
<keyword evidence="3 10" id="KW-1134">Transmembrane beta strand</keyword>
<dbReference type="Pfam" id="PF07715">
    <property type="entry name" value="Plug"/>
    <property type="match status" value="1"/>
</dbReference>
<reference evidence="15 16" key="1">
    <citation type="submission" date="2010-12" db="EMBL/GenBank/DDBJ databases">
        <title>Complete sequence of Desulfurispirillum indicum S5.</title>
        <authorList>
            <consortium name="US DOE Joint Genome Institute"/>
            <person name="Lucas S."/>
            <person name="Copeland A."/>
            <person name="Lapidus A."/>
            <person name="Cheng J.-F."/>
            <person name="Goodwin L."/>
            <person name="Pitluck S."/>
            <person name="Chertkov O."/>
            <person name="Held B."/>
            <person name="Detter J.C."/>
            <person name="Han C."/>
            <person name="Tapia R."/>
            <person name="Land M."/>
            <person name="Hauser L."/>
            <person name="Kyrpides N."/>
            <person name="Ivanova N."/>
            <person name="Mikhailova N."/>
            <person name="Haggblom M."/>
            <person name="Rauschenbach I."/>
            <person name="Bini E."/>
            <person name="Woyke T."/>
        </authorList>
    </citation>
    <scope>NUCLEOTIDE SEQUENCE [LARGE SCALE GENOMIC DNA]</scope>
    <source>
        <strain evidence="16">ATCC BAA-1389 / DSM 22839 / S5</strain>
    </source>
</reference>
<dbReference type="InterPro" id="IPR012910">
    <property type="entry name" value="Plug_dom"/>
</dbReference>
<dbReference type="GO" id="GO:0044718">
    <property type="term" value="P:siderophore transmembrane transport"/>
    <property type="evidence" value="ECO:0007669"/>
    <property type="project" value="TreeGrafter"/>
</dbReference>
<evidence type="ECO:0000256" key="12">
    <source>
        <dbReference type="SAM" id="SignalP"/>
    </source>
</evidence>
<evidence type="ECO:0000259" key="13">
    <source>
        <dbReference type="Pfam" id="PF00593"/>
    </source>
</evidence>
<evidence type="ECO:0000313" key="15">
    <source>
        <dbReference type="EMBL" id="ADU66650.1"/>
    </source>
</evidence>
<feature type="domain" description="TonB-dependent receptor plug" evidence="14">
    <location>
        <begin position="48"/>
        <end position="161"/>
    </location>
</feature>
<dbReference type="Gene3D" id="2.170.130.10">
    <property type="entry name" value="TonB-dependent receptor, plug domain"/>
    <property type="match status" value="1"/>
</dbReference>
<dbReference type="PANTHER" id="PTHR30069">
    <property type="entry name" value="TONB-DEPENDENT OUTER MEMBRANE RECEPTOR"/>
    <property type="match status" value="1"/>
</dbReference>
<evidence type="ECO:0000256" key="5">
    <source>
        <dbReference type="ARBA" id="ARBA00022729"/>
    </source>
</evidence>
<dbReference type="InterPro" id="IPR039426">
    <property type="entry name" value="TonB-dep_rcpt-like"/>
</dbReference>
<accession>E6W224</accession>
<feature type="signal peptide" evidence="12">
    <location>
        <begin position="1"/>
        <end position="27"/>
    </location>
</feature>
<organism evidence="15 16">
    <name type="scientific">Desulfurispirillum indicum (strain ATCC BAA-1389 / DSM 22839 / S5)</name>
    <dbReference type="NCBI Taxonomy" id="653733"/>
    <lineage>
        <taxon>Bacteria</taxon>
        <taxon>Pseudomonadati</taxon>
        <taxon>Chrysiogenota</taxon>
        <taxon>Chrysiogenia</taxon>
        <taxon>Chrysiogenales</taxon>
        <taxon>Chrysiogenaceae</taxon>
        <taxon>Desulfurispirillum</taxon>
    </lineage>
</organism>
<keyword evidence="7 11" id="KW-0798">TonB box</keyword>
<dbReference type="InParanoid" id="E6W224"/>
<proteinExistence type="inferred from homology"/>
<dbReference type="eggNOG" id="COG4771">
    <property type="taxonomic scope" value="Bacteria"/>
</dbReference>